<dbReference type="InterPro" id="IPR052894">
    <property type="entry name" value="AsmA-related"/>
</dbReference>
<keyword evidence="1" id="KW-0812">Transmembrane</keyword>
<accession>A0A1J5RE38</accession>
<dbReference type="GO" id="GO:0005886">
    <property type="term" value="C:plasma membrane"/>
    <property type="evidence" value="ECO:0007669"/>
    <property type="project" value="TreeGrafter"/>
</dbReference>
<name>A0A1J5RE38_9ZZZZ</name>
<evidence type="ECO:0000259" key="2">
    <source>
        <dbReference type="Pfam" id="PF05170"/>
    </source>
</evidence>
<dbReference type="GO" id="GO:0090313">
    <property type="term" value="P:regulation of protein targeting to membrane"/>
    <property type="evidence" value="ECO:0007669"/>
    <property type="project" value="TreeGrafter"/>
</dbReference>
<dbReference type="Pfam" id="PF05170">
    <property type="entry name" value="AsmA"/>
    <property type="match status" value="2"/>
</dbReference>
<protein>
    <submittedName>
        <fullName evidence="3">Putative assembly protein</fullName>
    </submittedName>
</protein>
<dbReference type="EMBL" id="MLJW01000188">
    <property type="protein sequence ID" value="OIQ94360.1"/>
    <property type="molecule type" value="Genomic_DNA"/>
</dbReference>
<dbReference type="InterPro" id="IPR007844">
    <property type="entry name" value="AsmA"/>
</dbReference>
<evidence type="ECO:0000256" key="1">
    <source>
        <dbReference type="SAM" id="Phobius"/>
    </source>
</evidence>
<sequence length="476" mass="50830">MAISKSVKIILLSSGGFVALLACIAVALIFLVDANAYKPRLQAAASDALGMEVGIGGQLGIGFFPGMLLTMDDVHIRNRGKEIVVAEKVRLGLELFPLLRNEFRITNISLIRPKLTIELGADGRYNFESPQAAGVTLPAVAMPKLSVSGGTLFYTDKRSGEGFDAADCSLDLRDLLLAGGGTDIRKNISFTADIHCGKTRSRDYTVSDLKLSADAKNGVFDLKPVTLGIFGGRGSGSMRADYSGAYPLYHIRFELEQFRIEGLLKTQSPEKVADGPMDFSMNLSLQGKSAQQLKQSASGEVVLRGENLTLVGHDLDLEFTRFESSQNFNLVDVGAFFFAGPVGLAVTKGYNFANVLKGSGGTSAIRTFVSHWKVEHGVMHAQDVAMATSGHRMALLGGLDIANARFVDVTLALIDSRGCAEVRQKISGPFVKPVVEQPNIFRSLAGPAIKLLKKGRDLLPGGACDVIYAGSVAAPN</sequence>
<keyword evidence="1" id="KW-1133">Transmembrane helix</keyword>
<feature type="domain" description="AsmA" evidence="2">
    <location>
        <begin position="194"/>
        <end position="312"/>
    </location>
</feature>
<reference evidence="3" key="1">
    <citation type="submission" date="2016-10" db="EMBL/GenBank/DDBJ databases">
        <title>Sequence of Gallionella enrichment culture.</title>
        <authorList>
            <person name="Poehlein A."/>
            <person name="Muehling M."/>
            <person name="Daniel R."/>
        </authorList>
    </citation>
    <scope>NUCLEOTIDE SEQUENCE</scope>
</reference>
<feature type="transmembrane region" description="Helical" evidence="1">
    <location>
        <begin position="9"/>
        <end position="32"/>
    </location>
</feature>
<organism evidence="3">
    <name type="scientific">mine drainage metagenome</name>
    <dbReference type="NCBI Taxonomy" id="410659"/>
    <lineage>
        <taxon>unclassified sequences</taxon>
        <taxon>metagenomes</taxon>
        <taxon>ecological metagenomes</taxon>
    </lineage>
</organism>
<proteinExistence type="predicted"/>
<gene>
    <name evidence="3" type="ORF">GALL_236980</name>
</gene>
<keyword evidence="1" id="KW-0472">Membrane</keyword>
<comment type="caution">
    <text evidence="3">The sequence shown here is derived from an EMBL/GenBank/DDBJ whole genome shotgun (WGS) entry which is preliminary data.</text>
</comment>
<dbReference type="AlphaFoldDB" id="A0A1J5RE38"/>
<dbReference type="PANTHER" id="PTHR30441">
    <property type="entry name" value="DUF748 DOMAIN-CONTAINING PROTEIN"/>
    <property type="match status" value="1"/>
</dbReference>
<dbReference type="PROSITE" id="PS51257">
    <property type="entry name" value="PROKAR_LIPOPROTEIN"/>
    <property type="match status" value="1"/>
</dbReference>
<feature type="domain" description="AsmA" evidence="2">
    <location>
        <begin position="5"/>
        <end position="165"/>
    </location>
</feature>
<dbReference type="PANTHER" id="PTHR30441:SF4">
    <property type="entry name" value="PROTEIN ASMA"/>
    <property type="match status" value="1"/>
</dbReference>
<evidence type="ECO:0000313" key="3">
    <source>
        <dbReference type="EMBL" id="OIQ94360.1"/>
    </source>
</evidence>